<gene>
    <name evidence="7" type="ORF">AVEN_169563_1</name>
    <name evidence="6" type="ORF">AVEN_254378_1</name>
</gene>
<dbReference type="EMBL" id="BGPR01074761">
    <property type="protein sequence ID" value="GBO46832.1"/>
    <property type="molecule type" value="Genomic_DNA"/>
</dbReference>
<evidence type="ECO:0000256" key="2">
    <source>
        <dbReference type="ARBA" id="ARBA00023157"/>
    </source>
</evidence>
<feature type="compositionally biased region" description="Polar residues" evidence="4">
    <location>
        <begin position="169"/>
        <end position="178"/>
    </location>
</feature>
<dbReference type="Gene3D" id="3.30.60.30">
    <property type="match status" value="1"/>
</dbReference>
<protein>
    <recommendedName>
        <fullName evidence="5">Kazal-like domain-containing protein</fullName>
    </recommendedName>
</protein>
<dbReference type="PANTHER" id="PTHR13866:SF14">
    <property type="entry name" value="BM-40"/>
    <property type="match status" value="1"/>
</dbReference>
<feature type="non-terminal residue" evidence="6">
    <location>
        <position position="207"/>
    </location>
</feature>
<dbReference type="GO" id="GO:0005615">
    <property type="term" value="C:extracellular space"/>
    <property type="evidence" value="ECO:0007669"/>
    <property type="project" value="TreeGrafter"/>
</dbReference>
<dbReference type="SUPFAM" id="SSF100895">
    <property type="entry name" value="Kazal-type serine protease inhibitors"/>
    <property type="match status" value="1"/>
</dbReference>
<dbReference type="InterPro" id="IPR036058">
    <property type="entry name" value="Kazal_dom_sf"/>
</dbReference>
<keyword evidence="8" id="KW-1185">Reference proteome</keyword>
<comment type="caution">
    <text evidence="6">The sequence shown here is derived from an EMBL/GenBank/DDBJ whole genome shotgun (WGS) entry which is preliminary data.</text>
</comment>
<name>A0A4Y2XEP6_ARAVE</name>
<dbReference type="SMART" id="SM00280">
    <property type="entry name" value="KAZAL"/>
    <property type="match status" value="1"/>
</dbReference>
<sequence>MSLKFPPPLLSVIDFTPVARDFFVRMARPDVFGEEGSFLTIRTMTADIVVFEEEREFPLSLIEELGHSQSLAKSVPGPCNQLQCKYGAICKESNGRSQCYCEIRCPAVSAPSPVCGTDGNTYATKCQMSVFSCRYQKSINLRQQGPCKPGGVIIGAEDISPTAGPVRRSTVQKTTFDQYESKSTRDVSHSEQFYLSTGPTTSKPPID</sequence>
<reference evidence="6 8" key="1">
    <citation type="journal article" date="2019" name="Sci. Rep.">
        <title>Orb-weaving spider Araneus ventricosus genome elucidates the spidroin gene catalogue.</title>
        <authorList>
            <person name="Kono N."/>
            <person name="Nakamura H."/>
            <person name="Ohtoshi R."/>
            <person name="Moran D.A.P."/>
            <person name="Shinohara A."/>
            <person name="Yoshida Y."/>
            <person name="Fujiwara M."/>
            <person name="Mori M."/>
            <person name="Tomita M."/>
            <person name="Arakawa K."/>
        </authorList>
    </citation>
    <scope>NUCLEOTIDE SEQUENCE [LARGE SCALE GENOMIC DNA]</scope>
</reference>
<keyword evidence="1" id="KW-0732">Signal</keyword>
<organism evidence="6 8">
    <name type="scientific">Araneus ventricosus</name>
    <name type="common">Orbweaver spider</name>
    <name type="synonym">Epeira ventricosa</name>
    <dbReference type="NCBI Taxonomy" id="182803"/>
    <lineage>
        <taxon>Eukaryota</taxon>
        <taxon>Metazoa</taxon>
        <taxon>Ecdysozoa</taxon>
        <taxon>Arthropoda</taxon>
        <taxon>Chelicerata</taxon>
        <taxon>Arachnida</taxon>
        <taxon>Araneae</taxon>
        <taxon>Araneomorphae</taxon>
        <taxon>Entelegynae</taxon>
        <taxon>Araneoidea</taxon>
        <taxon>Araneidae</taxon>
        <taxon>Araneus</taxon>
    </lineage>
</organism>
<proteinExistence type="predicted"/>
<evidence type="ECO:0000256" key="3">
    <source>
        <dbReference type="ARBA" id="ARBA00023180"/>
    </source>
</evidence>
<evidence type="ECO:0000313" key="8">
    <source>
        <dbReference type="Proteomes" id="UP000499080"/>
    </source>
</evidence>
<dbReference type="EMBL" id="BGPR01074768">
    <property type="protein sequence ID" value="GBO46838.1"/>
    <property type="molecule type" value="Genomic_DNA"/>
</dbReference>
<feature type="compositionally biased region" description="Basic and acidic residues" evidence="4">
    <location>
        <begin position="179"/>
        <end position="189"/>
    </location>
</feature>
<evidence type="ECO:0000259" key="5">
    <source>
        <dbReference type="PROSITE" id="PS51465"/>
    </source>
</evidence>
<feature type="compositionally biased region" description="Polar residues" evidence="4">
    <location>
        <begin position="190"/>
        <end position="207"/>
    </location>
</feature>
<dbReference type="InterPro" id="IPR002350">
    <property type="entry name" value="Kazal_dom"/>
</dbReference>
<dbReference type="Pfam" id="PF07648">
    <property type="entry name" value="Kazal_2"/>
    <property type="match status" value="1"/>
</dbReference>
<dbReference type="Proteomes" id="UP000499080">
    <property type="component" value="Unassembled WGS sequence"/>
</dbReference>
<dbReference type="OrthoDB" id="6417155at2759"/>
<evidence type="ECO:0000313" key="6">
    <source>
        <dbReference type="EMBL" id="GBO46832.1"/>
    </source>
</evidence>
<keyword evidence="3" id="KW-0325">Glycoprotein</keyword>
<evidence type="ECO:0000256" key="1">
    <source>
        <dbReference type="ARBA" id="ARBA00022729"/>
    </source>
</evidence>
<dbReference type="PROSITE" id="PS51465">
    <property type="entry name" value="KAZAL_2"/>
    <property type="match status" value="1"/>
</dbReference>
<dbReference type="CDD" id="cd00104">
    <property type="entry name" value="KAZAL_FS"/>
    <property type="match status" value="1"/>
</dbReference>
<feature type="region of interest" description="Disordered" evidence="4">
    <location>
        <begin position="158"/>
        <end position="207"/>
    </location>
</feature>
<feature type="domain" description="Kazal-like" evidence="5">
    <location>
        <begin position="100"/>
        <end position="149"/>
    </location>
</feature>
<dbReference type="AlphaFoldDB" id="A0A4Y2XEP6"/>
<evidence type="ECO:0000313" key="7">
    <source>
        <dbReference type="EMBL" id="GBO46838.1"/>
    </source>
</evidence>
<keyword evidence="2" id="KW-1015">Disulfide bond</keyword>
<dbReference type="PANTHER" id="PTHR13866">
    <property type="entry name" value="SPARC OSTEONECTIN"/>
    <property type="match status" value="1"/>
</dbReference>
<dbReference type="GO" id="GO:0005518">
    <property type="term" value="F:collagen binding"/>
    <property type="evidence" value="ECO:0007669"/>
    <property type="project" value="TreeGrafter"/>
</dbReference>
<accession>A0A4Y2XEP6</accession>
<evidence type="ECO:0000256" key="4">
    <source>
        <dbReference type="SAM" id="MobiDB-lite"/>
    </source>
</evidence>
<dbReference type="GO" id="GO:0005509">
    <property type="term" value="F:calcium ion binding"/>
    <property type="evidence" value="ECO:0007669"/>
    <property type="project" value="TreeGrafter"/>
</dbReference>
<dbReference type="GO" id="GO:0050840">
    <property type="term" value="F:extracellular matrix binding"/>
    <property type="evidence" value="ECO:0007669"/>
    <property type="project" value="TreeGrafter"/>
</dbReference>